<keyword evidence="8" id="KW-0732">Signal</keyword>
<dbReference type="Proteomes" id="UP000705508">
    <property type="component" value="Unassembled WGS sequence"/>
</dbReference>
<comment type="pathway">
    <text evidence="2 14">Cofactor biosynthesis; adenosylcobalamin biosynthesis.</text>
</comment>
<keyword evidence="3 14" id="KW-0171">Cobalt transport</keyword>
<comment type="function">
    <text evidence="14">Part of the energy-coupling factor (ECF) transporter complex CbiMNOQ involved in cobalt import.</text>
</comment>
<dbReference type="AlphaFoldDB" id="A0A938XDR1"/>
<evidence type="ECO:0000256" key="1">
    <source>
        <dbReference type="ARBA" id="ARBA00004429"/>
    </source>
</evidence>
<keyword evidence="5 14" id="KW-1003">Cell membrane</keyword>
<dbReference type="HAMAP" id="MF_01462">
    <property type="entry name" value="CbiM"/>
    <property type="match status" value="1"/>
</dbReference>
<feature type="transmembrane region" description="Helical" evidence="14">
    <location>
        <begin position="73"/>
        <end position="90"/>
    </location>
</feature>
<keyword evidence="6 14" id="KW-0169">Cobalamin biosynthesis</keyword>
<dbReference type="GO" id="GO:0043190">
    <property type="term" value="C:ATP-binding cassette (ABC) transporter complex"/>
    <property type="evidence" value="ECO:0007669"/>
    <property type="project" value="InterPro"/>
</dbReference>
<evidence type="ECO:0000256" key="7">
    <source>
        <dbReference type="ARBA" id="ARBA00022692"/>
    </source>
</evidence>
<proteinExistence type="inferred from homology"/>
<dbReference type="FunFam" id="1.10.1760.20:FF:000001">
    <property type="entry name" value="Cobalt transport protein CbiM"/>
    <property type="match status" value="1"/>
</dbReference>
<keyword evidence="9 14" id="KW-1133">Transmembrane helix</keyword>
<evidence type="ECO:0000313" key="16">
    <source>
        <dbReference type="Proteomes" id="UP000705508"/>
    </source>
</evidence>
<feature type="transmembrane region" description="Helical" evidence="14">
    <location>
        <begin position="39"/>
        <end position="61"/>
    </location>
</feature>
<protein>
    <recommendedName>
        <fullName evidence="14">Cobalt transport protein CbiM</fullName>
    </recommendedName>
    <alternativeName>
        <fullName evidence="14">Energy-coupling factor transporter probable substrate-capture protein CbiM</fullName>
        <shortName evidence="14">ECF transporter S component CbiM</shortName>
    </alternativeName>
</protein>
<dbReference type="GO" id="GO:0009236">
    <property type="term" value="P:cobalamin biosynthetic process"/>
    <property type="evidence" value="ECO:0007669"/>
    <property type="project" value="UniProtKB-UniRule"/>
</dbReference>
<evidence type="ECO:0000256" key="2">
    <source>
        <dbReference type="ARBA" id="ARBA00004953"/>
    </source>
</evidence>
<dbReference type="EMBL" id="JACJKS010000015">
    <property type="protein sequence ID" value="MBM6949010.1"/>
    <property type="molecule type" value="Genomic_DNA"/>
</dbReference>
<keyword evidence="4 14" id="KW-0813">Transport</keyword>
<keyword evidence="12 14" id="KW-0170">Cobalt</keyword>
<comment type="similarity">
    <text evidence="13 14">Belongs to the CbiM family.</text>
</comment>
<comment type="subcellular location">
    <subcellularLocation>
        <location evidence="1">Cell inner membrane</location>
        <topology evidence="1">Multi-pass membrane protein</topology>
    </subcellularLocation>
    <subcellularLocation>
        <location evidence="14">Cell membrane</location>
        <topology evidence="14">Multi-pass membrane protein</topology>
    </subcellularLocation>
</comment>
<accession>A0A938XDR1</accession>
<sequence>MIHTAKRQKERLFIAAAAVPALVLGTAREAHAMHIMEGYLPGGFCIAWGVLCLPFFLAGYFSLKRTLEENRKTLILLAMSGAFIFVISSLKIPSVFGSCSHMTGTGLGAILFGPASVSLLGVIVLLFQALLLAHGGLTTLGANTFSMAVAGPFLAWGVYALCRKLGVKRRVSVFLGAALGDLCTYCVTSLQLSLAYPSEQGGVAASTLKFLAVFAPAQLPLAVIEGILTVVILIALESYAQPELAMIGYYKKEKAGRSV</sequence>
<feature type="transmembrane region" description="Helical" evidence="14">
    <location>
        <begin position="208"/>
        <end position="236"/>
    </location>
</feature>
<name>A0A938XDR1_9CLOT</name>
<organism evidence="15 16">
    <name type="scientific">Mordavella massiliensis</name>
    <dbReference type="NCBI Taxonomy" id="1871024"/>
    <lineage>
        <taxon>Bacteria</taxon>
        <taxon>Bacillati</taxon>
        <taxon>Bacillota</taxon>
        <taxon>Clostridia</taxon>
        <taxon>Eubacteriales</taxon>
        <taxon>Clostridiaceae</taxon>
        <taxon>Mordavella</taxon>
    </lineage>
</organism>
<feature type="transmembrane region" description="Helical" evidence="14">
    <location>
        <begin position="110"/>
        <end position="133"/>
    </location>
</feature>
<evidence type="ECO:0000256" key="4">
    <source>
        <dbReference type="ARBA" id="ARBA00022448"/>
    </source>
</evidence>
<keyword evidence="11 14" id="KW-0472">Membrane</keyword>
<evidence type="ECO:0000256" key="11">
    <source>
        <dbReference type="ARBA" id="ARBA00023136"/>
    </source>
</evidence>
<dbReference type="NCBIfam" id="TIGR00123">
    <property type="entry name" value="cbiM"/>
    <property type="match status" value="1"/>
</dbReference>
<dbReference type="PANTHER" id="PTHR43627:SF1">
    <property type="entry name" value="COBALT TRANSPORT PROTEIN CBIM"/>
    <property type="match status" value="1"/>
</dbReference>
<evidence type="ECO:0000256" key="13">
    <source>
        <dbReference type="ARBA" id="ARBA00060918"/>
    </source>
</evidence>
<comment type="caution">
    <text evidence="15">The sequence shown here is derived from an EMBL/GenBank/DDBJ whole genome shotgun (WGS) entry which is preliminary data.</text>
</comment>
<evidence type="ECO:0000256" key="6">
    <source>
        <dbReference type="ARBA" id="ARBA00022573"/>
    </source>
</evidence>
<dbReference type="Gene3D" id="1.10.1760.20">
    <property type="match status" value="1"/>
</dbReference>
<feature type="transmembrane region" description="Helical" evidence="14">
    <location>
        <begin position="140"/>
        <end position="161"/>
    </location>
</feature>
<evidence type="ECO:0000256" key="5">
    <source>
        <dbReference type="ARBA" id="ARBA00022475"/>
    </source>
</evidence>
<dbReference type="NCBIfam" id="NF006184">
    <property type="entry name" value="PRK08319.1"/>
    <property type="match status" value="1"/>
</dbReference>
<dbReference type="Pfam" id="PF01891">
    <property type="entry name" value="CbiM"/>
    <property type="match status" value="1"/>
</dbReference>
<keyword evidence="10 14" id="KW-0406">Ion transport</keyword>
<dbReference type="InterPro" id="IPR002751">
    <property type="entry name" value="CbiM/NikMN"/>
</dbReference>
<evidence type="ECO:0000256" key="12">
    <source>
        <dbReference type="ARBA" id="ARBA00023285"/>
    </source>
</evidence>
<gene>
    <name evidence="14" type="primary">cbiM</name>
    <name evidence="15" type="ORF">H6A20_10140</name>
</gene>
<evidence type="ECO:0000256" key="9">
    <source>
        <dbReference type="ARBA" id="ARBA00022989"/>
    </source>
</evidence>
<comment type="subunit">
    <text evidence="14">Forms an energy-coupling factor (ECF) transporter complex composed of an ATP-binding protein (A component, CbiO), a transmembrane protein (T component, CbiQ) and 2 possible substrate-capture proteins (S components, CbiM and CbiN) of unknown stoichimetry.</text>
</comment>
<evidence type="ECO:0000256" key="8">
    <source>
        <dbReference type="ARBA" id="ARBA00022729"/>
    </source>
</evidence>
<feature type="transmembrane region" description="Helical" evidence="14">
    <location>
        <begin position="173"/>
        <end position="196"/>
    </location>
</feature>
<evidence type="ECO:0000313" key="15">
    <source>
        <dbReference type="EMBL" id="MBM6949010.1"/>
    </source>
</evidence>
<evidence type="ECO:0000256" key="10">
    <source>
        <dbReference type="ARBA" id="ARBA00023065"/>
    </source>
</evidence>
<dbReference type="PANTHER" id="PTHR43627">
    <property type="match status" value="1"/>
</dbReference>
<evidence type="ECO:0000256" key="14">
    <source>
        <dbReference type="HAMAP-Rule" id="MF_01462"/>
    </source>
</evidence>
<evidence type="ECO:0000256" key="3">
    <source>
        <dbReference type="ARBA" id="ARBA00022426"/>
    </source>
</evidence>
<reference evidence="15" key="2">
    <citation type="journal article" date="2021" name="Sci. Rep.">
        <title>The distribution of antibiotic resistance genes in chicken gut microbiota commensals.</title>
        <authorList>
            <person name="Juricova H."/>
            <person name="Matiasovicova J."/>
            <person name="Kubasova T."/>
            <person name="Cejkova D."/>
            <person name="Rychlik I."/>
        </authorList>
    </citation>
    <scope>NUCLEOTIDE SEQUENCE</scope>
    <source>
        <strain evidence="15">An582</strain>
    </source>
</reference>
<reference evidence="15" key="1">
    <citation type="submission" date="2020-08" db="EMBL/GenBank/DDBJ databases">
        <authorList>
            <person name="Cejkova D."/>
            <person name="Kubasova T."/>
            <person name="Jahodarova E."/>
            <person name="Rychlik I."/>
        </authorList>
    </citation>
    <scope>NUCLEOTIDE SEQUENCE</scope>
    <source>
        <strain evidence="15">An582</strain>
    </source>
</reference>
<dbReference type="GO" id="GO:0015087">
    <property type="term" value="F:cobalt ion transmembrane transporter activity"/>
    <property type="evidence" value="ECO:0007669"/>
    <property type="project" value="UniProtKB-UniRule"/>
</dbReference>
<keyword evidence="7 14" id="KW-0812">Transmembrane</keyword>
<dbReference type="InterPro" id="IPR018024">
    <property type="entry name" value="CbiM"/>
</dbReference>
<dbReference type="RefSeq" id="WP_204907006.1">
    <property type="nucleotide sequence ID" value="NZ_JACJKS010000015.1"/>
</dbReference>